<evidence type="ECO:0000313" key="5">
    <source>
        <dbReference type="Proteomes" id="UP000245119"/>
    </source>
</evidence>
<reference evidence="4 5" key="1">
    <citation type="submission" date="2018-04" db="EMBL/GenBank/DDBJ databases">
        <title>The genome of golden apple snail Pomacea canaliculata provides insight into stress tolerance and invasive adaptation.</title>
        <authorList>
            <person name="Liu C."/>
            <person name="Liu B."/>
            <person name="Ren Y."/>
            <person name="Zhang Y."/>
            <person name="Wang H."/>
            <person name="Li S."/>
            <person name="Jiang F."/>
            <person name="Yin L."/>
            <person name="Zhang G."/>
            <person name="Qian W."/>
            <person name="Fan W."/>
        </authorList>
    </citation>
    <scope>NUCLEOTIDE SEQUENCE [LARGE SCALE GENOMIC DNA]</scope>
    <source>
        <strain evidence="4">SZHN2017</strain>
        <tissue evidence="4">Muscle</tissue>
    </source>
</reference>
<comment type="caution">
    <text evidence="4">The sequence shown here is derived from an EMBL/GenBank/DDBJ whole genome shotgun (WGS) entry which is preliminary data.</text>
</comment>
<evidence type="ECO:0000256" key="1">
    <source>
        <dbReference type="ARBA" id="ARBA00022468"/>
    </source>
</evidence>
<dbReference type="InterPro" id="IPR000195">
    <property type="entry name" value="Rab-GAP-TBC_dom"/>
</dbReference>
<gene>
    <name evidence="4" type="ORF">C0Q70_04310</name>
</gene>
<feature type="compositionally biased region" description="Polar residues" evidence="2">
    <location>
        <begin position="14"/>
        <end position="23"/>
    </location>
</feature>
<dbReference type="GO" id="GO:0005096">
    <property type="term" value="F:GTPase activator activity"/>
    <property type="evidence" value="ECO:0007669"/>
    <property type="project" value="UniProtKB-KW"/>
</dbReference>
<name>A0A2T7PV67_POMCA</name>
<dbReference type="PROSITE" id="PS50086">
    <property type="entry name" value="TBC_RABGAP"/>
    <property type="match status" value="1"/>
</dbReference>
<feature type="compositionally biased region" description="Low complexity" evidence="2">
    <location>
        <begin position="726"/>
        <end position="738"/>
    </location>
</feature>
<feature type="compositionally biased region" description="Low complexity" evidence="2">
    <location>
        <begin position="815"/>
        <end position="826"/>
    </location>
</feature>
<sequence>MASMFGRLKGGQQQGSRSTNPSNSKDDILSIMDQFGEHSANTNNKEDNNNTKRRDSHERENVDPNELHWDMADDCSSSMGTAHPHSYSMEWDRLFTRPQYLKWIRHQAILGELRPCRFRSICWRLFLEVLPEDMDMWSEKARQDRVKYDALKNMLITNPRGDVDSVNVAVNNPLSQDEESPWNRFFQDNELRLTIKQDVIRTFPELAFFREQNMQDALINVLFYYCRLHQTLSYKQGMHELLAPIIFVLHSDHQAFLHASESETVLPIIKDMLDPQYLEHDAYFMFCQVMTTVEPWYLSKDVPSAPKKHEVFTSQPFARPQDLIPSSVIVTKLTRIQDYLLKKADLELHAHLEQLEIAPQIYGIRWLRLLFGREFPMQDLLMLWDAIFADSIGFDLVDYIFAAMMLYIRELLLASDYAGCLSALMKYPQVSDAHYFIDKALWLREPTQYPRPQNYYHQVVHKNQVVSSRMKQTHHSQRQHGMGGFSSFSRRFSRPKTLSVSAFQKNLPKSSSEPMNLQTDISPGIVALKSVLAHNGVTPPQGKRGSTASLSQVEDSMFHQHHGHSSASLGHVDVANLRSAQSSPAAYSPVGFSPDAMSEQSCGSPTKYSTLPMRGKSKVRKMSKQEQETHQQLATLQGQLNDKAAMCRYCASKLDIHIGRLQEALSRQNLSTDDDIMVALAGIKLVRDILSGTLRFSRNIDDDEISISDNYYDQVATPDSDFNMPGAASASKGTGSSQAKDRRRHMFYMSSGETSSAAESPESLNGTLGSGFPPHLACSVGGEYELGDYFKSKTFSSSAKGGNCTEVLEGRESATETSSQSSTNTTGASVLADNVEESPNPLYRLDWAEDRA</sequence>
<feature type="region of interest" description="Disordered" evidence="2">
    <location>
        <begin position="809"/>
        <end position="852"/>
    </location>
</feature>
<dbReference type="GO" id="GO:0005737">
    <property type="term" value="C:cytoplasm"/>
    <property type="evidence" value="ECO:0007669"/>
    <property type="project" value="UniProtKB-ARBA"/>
</dbReference>
<evidence type="ECO:0000259" key="3">
    <source>
        <dbReference type="PROSITE" id="PS50086"/>
    </source>
</evidence>
<keyword evidence="5" id="KW-1185">Reference proteome</keyword>
<dbReference type="EMBL" id="PZQS01000002">
    <property type="protein sequence ID" value="PVD37311.1"/>
    <property type="molecule type" value="Genomic_DNA"/>
</dbReference>
<feature type="compositionally biased region" description="Basic and acidic residues" evidence="2">
    <location>
        <begin position="44"/>
        <end position="68"/>
    </location>
</feature>
<evidence type="ECO:0000313" key="4">
    <source>
        <dbReference type="EMBL" id="PVD37311.1"/>
    </source>
</evidence>
<dbReference type="STRING" id="400727.A0A2T7PV67"/>
<dbReference type="PANTHER" id="PTHR22957">
    <property type="entry name" value="TBC1 DOMAIN FAMILY MEMBER GTPASE-ACTIVATING PROTEIN"/>
    <property type="match status" value="1"/>
</dbReference>
<dbReference type="SMART" id="SM00164">
    <property type="entry name" value="TBC"/>
    <property type="match status" value="1"/>
</dbReference>
<dbReference type="InterPro" id="IPR035969">
    <property type="entry name" value="Rab-GAP_TBC_sf"/>
</dbReference>
<protein>
    <recommendedName>
        <fullName evidence="3">Rab-GAP TBC domain-containing protein</fullName>
    </recommendedName>
</protein>
<dbReference type="FunFam" id="1.10.8.270:FF:000011">
    <property type="entry name" value="TBC1 domain family member 5"/>
    <property type="match status" value="1"/>
</dbReference>
<dbReference type="AlphaFoldDB" id="A0A2T7PV67"/>
<dbReference type="FunFam" id="1.10.472.80:FF:000038">
    <property type="entry name" value="TBC1 domain family member 5"/>
    <property type="match status" value="1"/>
</dbReference>
<dbReference type="Gene3D" id="1.10.472.80">
    <property type="entry name" value="Ypt/Rab-GAP domain of gyp1p, domain 3"/>
    <property type="match status" value="1"/>
</dbReference>
<evidence type="ECO:0000256" key="2">
    <source>
        <dbReference type="SAM" id="MobiDB-lite"/>
    </source>
</evidence>
<dbReference type="Proteomes" id="UP000245119">
    <property type="component" value="Linkage Group LG2"/>
</dbReference>
<feature type="region of interest" description="Disordered" evidence="2">
    <location>
        <begin position="722"/>
        <end position="742"/>
    </location>
</feature>
<dbReference type="OrthoDB" id="27140at2759"/>
<feature type="region of interest" description="Disordered" evidence="2">
    <location>
        <begin position="1"/>
        <end position="68"/>
    </location>
</feature>
<keyword evidence="1" id="KW-0343">GTPase activation</keyword>
<proteinExistence type="predicted"/>
<dbReference type="PANTHER" id="PTHR22957:SF337">
    <property type="entry name" value="TBC1 DOMAIN FAMILY MEMBER 5"/>
    <property type="match status" value="1"/>
</dbReference>
<dbReference type="Pfam" id="PF00566">
    <property type="entry name" value="RabGAP-TBC"/>
    <property type="match status" value="2"/>
</dbReference>
<dbReference type="Gene3D" id="1.10.8.270">
    <property type="entry name" value="putative rabgap domain of human tbc1 domain family member 14 like domains"/>
    <property type="match status" value="1"/>
</dbReference>
<feature type="region of interest" description="Disordered" evidence="2">
    <location>
        <begin position="591"/>
        <end position="614"/>
    </location>
</feature>
<feature type="compositionally biased region" description="Polar residues" evidence="2">
    <location>
        <begin position="598"/>
        <end position="609"/>
    </location>
</feature>
<accession>A0A2T7PV67</accession>
<feature type="domain" description="Rab-GAP TBC" evidence="3">
    <location>
        <begin position="113"/>
        <end position="391"/>
    </location>
</feature>
<dbReference type="SUPFAM" id="SSF47923">
    <property type="entry name" value="Ypt/Rab-GAP domain of gyp1p"/>
    <property type="match status" value="2"/>
</dbReference>
<organism evidence="4 5">
    <name type="scientific">Pomacea canaliculata</name>
    <name type="common">Golden apple snail</name>
    <dbReference type="NCBI Taxonomy" id="400727"/>
    <lineage>
        <taxon>Eukaryota</taxon>
        <taxon>Metazoa</taxon>
        <taxon>Spiralia</taxon>
        <taxon>Lophotrochozoa</taxon>
        <taxon>Mollusca</taxon>
        <taxon>Gastropoda</taxon>
        <taxon>Caenogastropoda</taxon>
        <taxon>Architaenioglossa</taxon>
        <taxon>Ampullarioidea</taxon>
        <taxon>Ampullariidae</taxon>
        <taxon>Pomacea</taxon>
    </lineage>
</organism>